<dbReference type="PROSITE" id="PS51257">
    <property type="entry name" value="PROKAR_LIPOPROTEIN"/>
    <property type="match status" value="1"/>
</dbReference>
<evidence type="ECO:0000256" key="1">
    <source>
        <dbReference type="SAM" id="SignalP"/>
    </source>
</evidence>
<dbReference type="InterPro" id="IPR045497">
    <property type="entry name" value="DUF6438"/>
</dbReference>
<protein>
    <submittedName>
        <fullName evidence="3">DUF6438 domain-containing protein</fullName>
    </submittedName>
</protein>
<sequence>MARYKVLLLLCNMVMLFMLSCCTSIATKPDETAQPVLHFQKTPCFGTCPAYDATFYADGSISYNGYRNAPVQGEQQLVLNHVQLRRLYQQIEQLNYMSFKDTYTSTFTDQPATYLTFYQEGTEVKKIKHQQNGPEELRLFIEDIHKTILKLLQKQVKQEK</sequence>
<feature type="signal peptide" evidence="1">
    <location>
        <begin position="1"/>
        <end position="26"/>
    </location>
</feature>
<accession>A0ABW3SUI5</accession>
<evidence type="ECO:0000259" key="2">
    <source>
        <dbReference type="Pfam" id="PF20033"/>
    </source>
</evidence>
<dbReference type="RefSeq" id="WP_377529569.1">
    <property type="nucleotide sequence ID" value="NZ_JBHTLD010000160.1"/>
</dbReference>
<dbReference type="Proteomes" id="UP001597094">
    <property type="component" value="Unassembled WGS sequence"/>
</dbReference>
<dbReference type="EMBL" id="JBHTLD010000160">
    <property type="protein sequence ID" value="MFD1187631.1"/>
    <property type="molecule type" value="Genomic_DNA"/>
</dbReference>
<feature type="domain" description="DUF6438" evidence="2">
    <location>
        <begin position="37"/>
        <end position="146"/>
    </location>
</feature>
<organism evidence="3 4">
    <name type="scientific">Pontibacter rugosus</name>
    <dbReference type="NCBI Taxonomy" id="1745966"/>
    <lineage>
        <taxon>Bacteria</taxon>
        <taxon>Pseudomonadati</taxon>
        <taxon>Bacteroidota</taxon>
        <taxon>Cytophagia</taxon>
        <taxon>Cytophagales</taxon>
        <taxon>Hymenobacteraceae</taxon>
        <taxon>Pontibacter</taxon>
    </lineage>
</organism>
<name>A0ABW3SUI5_9BACT</name>
<dbReference type="Pfam" id="PF20033">
    <property type="entry name" value="DUF6438"/>
    <property type="match status" value="1"/>
</dbReference>
<evidence type="ECO:0000313" key="3">
    <source>
        <dbReference type="EMBL" id="MFD1187631.1"/>
    </source>
</evidence>
<feature type="chain" id="PRO_5047383531" evidence="1">
    <location>
        <begin position="27"/>
        <end position="160"/>
    </location>
</feature>
<proteinExistence type="predicted"/>
<keyword evidence="1" id="KW-0732">Signal</keyword>
<reference evidence="4" key="1">
    <citation type="journal article" date="2019" name="Int. J. Syst. Evol. Microbiol.">
        <title>The Global Catalogue of Microorganisms (GCM) 10K type strain sequencing project: providing services to taxonomists for standard genome sequencing and annotation.</title>
        <authorList>
            <consortium name="The Broad Institute Genomics Platform"/>
            <consortium name="The Broad Institute Genome Sequencing Center for Infectious Disease"/>
            <person name="Wu L."/>
            <person name="Ma J."/>
        </authorList>
    </citation>
    <scope>NUCLEOTIDE SEQUENCE [LARGE SCALE GENOMIC DNA]</scope>
    <source>
        <strain evidence="4">JCM 31319</strain>
    </source>
</reference>
<gene>
    <name evidence="3" type="ORF">ACFQ2O_15555</name>
</gene>
<evidence type="ECO:0000313" key="4">
    <source>
        <dbReference type="Proteomes" id="UP001597094"/>
    </source>
</evidence>
<comment type="caution">
    <text evidence="3">The sequence shown here is derived from an EMBL/GenBank/DDBJ whole genome shotgun (WGS) entry which is preliminary data.</text>
</comment>
<keyword evidence="4" id="KW-1185">Reference proteome</keyword>